<dbReference type="OrthoDB" id="5847145at2759"/>
<reference evidence="2" key="1">
    <citation type="submission" date="2020-09" db="EMBL/GenBank/DDBJ databases">
        <authorList>
            <person name="Kikuchi T."/>
        </authorList>
    </citation>
    <scope>NUCLEOTIDE SEQUENCE</scope>
    <source>
        <strain evidence="2">SH1</strain>
    </source>
</reference>
<dbReference type="AlphaFoldDB" id="A0A811LL85"/>
<dbReference type="EMBL" id="CAJFCW020000006">
    <property type="protein sequence ID" value="CAG9124470.1"/>
    <property type="molecule type" value="Genomic_DNA"/>
</dbReference>
<organism evidence="2 3">
    <name type="scientific">Bursaphelenchus okinawaensis</name>
    <dbReference type="NCBI Taxonomy" id="465554"/>
    <lineage>
        <taxon>Eukaryota</taxon>
        <taxon>Metazoa</taxon>
        <taxon>Ecdysozoa</taxon>
        <taxon>Nematoda</taxon>
        <taxon>Chromadorea</taxon>
        <taxon>Rhabditida</taxon>
        <taxon>Tylenchina</taxon>
        <taxon>Tylenchomorpha</taxon>
        <taxon>Aphelenchoidea</taxon>
        <taxon>Aphelenchoididae</taxon>
        <taxon>Bursaphelenchus</taxon>
    </lineage>
</organism>
<comment type="caution">
    <text evidence="2">The sequence shown here is derived from an EMBL/GenBank/DDBJ whole genome shotgun (WGS) entry which is preliminary data.</text>
</comment>
<dbReference type="Proteomes" id="UP000783686">
    <property type="component" value="Unassembled WGS sequence"/>
</dbReference>
<sequence>MKKAAVRAALVSANTDLDPGLAPDVVDICKKEEARIKKNPNMKPKKSALKADSKPTKSNRIKIDEEAQDIPIIADRNPDLLIHVPNAPPVNNYQSLAALAKETQK</sequence>
<dbReference type="Proteomes" id="UP000614601">
    <property type="component" value="Unassembled WGS sequence"/>
</dbReference>
<feature type="compositionally biased region" description="Basic residues" evidence="1">
    <location>
        <begin position="37"/>
        <end position="48"/>
    </location>
</feature>
<evidence type="ECO:0000313" key="2">
    <source>
        <dbReference type="EMBL" id="CAD5228432.1"/>
    </source>
</evidence>
<gene>
    <name evidence="2" type="ORF">BOKJ2_LOCUS12675</name>
</gene>
<proteinExistence type="predicted"/>
<keyword evidence="3" id="KW-1185">Reference proteome</keyword>
<evidence type="ECO:0000313" key="3">
    <source>
        <dbReference type="Proteomes" id="UP000614601"/>
    </source>
</evidence>
<dbReference type="EMBL" id="CAJFDH010000006">
    <property type="protein sequence ID" value="CAD5228432.1"/>
    <property type="molecule type" value="Genomic_DNA"/>
</dbReference>
<feature type="region of interest" description="Disordered" evidence="1">
    <location>
        <begin position="37"/>
        <end position="59"/>
    </location>
</feature>
<feature type="compositionally biased region" description="Basic and acidic residues" evidence="1">
    <location>
        <begin position="49"/>
        <end position="59"/>
    </location>
</feature>
<evidence type="ECO:0000256" key="1">
    <source>
        <dbReference type="SAM" id="MobiDB-lite"/>
    </source>
</evidence>
<accession>A0A811LL85</accession>
<protein>
    <submittedName>
        <fullName evidence="2">Uncharacterized protein</fullName>
    </submittedName>
</protein>
<name>A0A811LL85_9BILA</name>